<evidence type="ECO:0000256" key="3">
    <source>
        <dbReference type="ARBA" id="ARBA00022989"/>
    </source>
</evidence>
<evidence type="ECO:0000313" key="7">
    <source>
        <dbReference type="Proteomes" id="UP000060487"/>
    </source>
</evidence>
<feature type="transmembrane region" description="Helical" evidence="5">
    <location>
        <begin position="89"/>
        <end position="110"/>
    </location>
</feature>
<dbReference type="NCBIfam" id="TIGR00945">
    <property type="entry name" value="tatC"/>
    <property type="match status" value="1"/>
</dbReference>
<keyword evidence="5" id="KW-0653">Protein transport</keyword>
<comment type="subcellular location">
    <subcellularLocation>
        <location evidence="5">Cell membrane</location>
        <topology evidence="5">Multi-pass membrane protein</topology>
    </subcellularLocation>
    <subcellularLocation>
        <location evidence="1">Membrane</location>
        <topology evidence="1">Multi-pass membrane protein</topology>
    </subcellularLocation>
</comment>
<keyword evidence="5" id="KW-1003">Cell membrane</keyword>
<evidence type="ECO:0000313" key="6">
    <source>
        <dbReference type="EMBL" id="KWT92771.1"/>
    </source>
</evidence>
<keyword evidence="4 5" id="KW-0472">Membrane</keyword>
<dbReference type="RefSeq" id="WP_085051005.1">
    <property type="nucleotide sequence ID" value="NZ_LNQR01000020.1"/>
</dbReference>
<evidence type="ECO:0000256" key="4">
    <source>
        <dbReference type="ARBA" id="ARBA00023136"/>
    </source>
</evidence>
<feature type="transmembrane region" description="Helical" evidence="5">
    <location>
        <begin position="210"/>
        <end position="226"/>
    </location>
</feature>
<dbReference type="Proteomes" id="UP000060487">
    <property type="component" value="Unassembled WGS sequence"/>
</dbReference>
<dbReference type="Pfam" id="PF00902">
    <property type="entry name" value="TatC"/>
    <property type="match status" value="1"/>
</dbReference>
<evidence type="ECO:0000256" key="5">
    <source>
        <dbReference type="HAMAP-Rule" id="MF_00902"/>
    </source>
</evidence>
<comment type="caution">
    <text evidence="6">The sequence shown here is derived from an EMBL/GenBank/DDBJ whole genome shotgun (WGS) entry which is preliminary data.</text>
</comment>
<keyword evidence="3 5" id="KW-1133">Transmembrane helix</keyword>
<keyword evidence="7" id="KW-1185">Reference proteome</keyword>
<organism evidence="6 7">
    <name type="scientific">Candidatus Magnetominusculus xianensis</name>
    <dbReference type="NCBI Taxonomy" id="1748249"/>
    <lineage>
        <taxon>Bacteria</taxon>
        <taxon>Pseudomonadati</taxon>
        <taxon>Nitrospirota</taxon>
        <taxon>Nitrospiria</taxon>
        <taxon>Nitrospirales</taxon>
        <taxon>Nitrospiraceae</taxon>
        <taxon>Candidatus Magnetominusculus</taxon>
    </lineage>
</organism>
<sequence length="271" mass="30604">MENENKMSLFDHLGELRKRIMISLAAVLVVFILTFNYSEMILKTLVMPIENKMVFSLHYPFIGFEPSGIKQKTLVFTEPSEAFWMHCKISLVAALMIALPVVLSQIWLFIEPGLIEKEKRLVIPFITGGTVLFMIGAVFCFYIILPFAFGFLMTYKTENLTPMITVGKYIDFTMKFLLAFGVIFELPIALLVMTKMGFVTPQKLGKARRHIVVVAFIVASVITPTPDAFNQMLMAVPIIVLYEIGILASRLIKVKPTEQPQPGESTDLEPK</sequence>
<comment type="similarity">
    <text evidence="5">Belongs to the TatC family.</text>
</comment>
<dbReference type="PANTHER" id="PTHR30371:SF0">
    <property type="entry name" value="SEC-INDEPENDENT PROTEIN TRANSLOCASE PROTEIN TATC, CHLOROPLASTIC-RELATED"/>
    <property type="match status" value="1"/>
</dbReference>
<keyword evidence="5" id="KW-0813">Transport</keyword>
<proteinExistence type="inferred from homology"/>
<feature type="transmembrane region" description="Helical" evidence="5">
    <location>
        <begin position="172"/>
        <end position="198"/>
    </location>
</feature>
<dbReference type="PANTHER" id="PTHR30371">
    <property type="entry name" value="SEC-INDEPENDENT PROTEIN TRANSLOCASE PROTEIN TATC"/>
    <property type="match status" value="1"/>
</dbReference>
<dbReference type="InterPro" id="IPR002033">
    <property type="entry name" value="TatC"/>
</dbReference>
<gene>
    <name evidence="5 6" type="primary">tatC</name>
    <name evidence="6" type="ORF">ASN18_0476</name>
</gene>
<dbReference type="EMBL" id="LNQR01000020">
    <property type="protein sequence ID" value="KWT92771.1"/>
    <property type="molecule type" value="Genomic_DNA"/>
</dbReference>
<feature type="transmembrane region" description="Helical" evidence="5">
    <location>
        <begin position="232"/>
        <end position="252"/>
    </location>
</feature>
<feature type="transmembrane region" description="Helical" evidence="5">
    <location>
        <begin position="122"/>
        <end position="152"/>
    </location>
</feature>
<evidence type="ECO:0000256" key="2">
    <source>
        <dbReference type="ARBA" id="ARBA00022692"/>
    </source>
</evidence>
<keyword evidence="2 5" id="KW-0812">Transmembrane</keyword>
<accession>A0ABR5SJT9</accession>
<keyword evidence="5" id="KW-0811">Translocation</keyword>
<feature type="transmembrane region" description="Helical" evidence="5">
    <location>
        <begin position="20"/>
        <end position="38"/>
    </location>
</feature>
<comment type="function">
    <text evidence="5">Part of the twin-arginine translocation (Tat) system that transports large folded proteins containing a characteristic twin-arginine motif in their signal peptide across membranes.</text>
</comment>
<protein>
    <recommendedName>
        <fullName evidence="5">Sec-independent protein translocase protein TatC</fullName>
    </recommendedName>
</protein>
<reference evidence="6 7" key="1">
    <citation type="submission" date="2015-11" db="EMBL/GenBank/DDBJ databases">
        <authorList>
            <person name="Lin W."/>
        </authorList>
    </citation>
    <scope>NUCLEOTIDE SEQUENCE [LARGE SCALE GENOMIC DNA]</scope>
    <source>
        <strain evidence="6 7">HCH-1</strain>
    </source>
</reference>
<name>A0ABR5SJT9_9BACT</name>
<dbReference type="PRINTS" id="PR01840">
    <property type="entry name" value="TATCFAMILY"/>
</dbReference>
<evidence type="ECO:0000256" key="1">
    <source>
        <dbReference type="ARBA" id="ARBA00004141"/>
    </source>
</evidence>
<comment type="subunit">
    <text evidence="5">Forms a complex with TatA.</text>
</comment>
<dbReference type="HAMAP" id="MF_00902">
    <property type="entry name" value="TatC"/>
    <property type="match status" value="1"/>
</dbReference>